<evidence type="ECO:0000313" key="1">
    <source>
        <dbReference type="EMBL" id="TCD53747.1"/>
    </source>
</evidence>
<sequence>MGRSYERAAADIAAQQIIDEMLNRYGYSVRKAAELSDGLITYSRIHDLRNGLKSPLKLSESIAFARIFNIDVEDFASAIYERTNELESASLLSQSGVELVASRDDRKFEEMEDYYE</sequence>
<comment type="caution">
    <text evidence="1">The sequence shown here is derived from an EMBL/GenBank/DDBJ whole genome shotgun (WGS) entry which is preliminary data.</text>
</comment>
<reference evidence="1 2" key="1">
    <citation type="submission" date="2018-12" db="EMBL/GenBank/DDBJ databases">
        <title>Alloscrdovia theropitheci sp. nov: a novel taxon from the feces of the bleeding-herat monkey (Theropithecus geleda).</title>
        <authorList>
            <person name="Modesto M."/>
        </authorList>
    </citation>
    <scope>NUCLEOTIDE SEQUENCE [LARGE SCALE GENOMIC DNA]</scope>
    <source>
        <strain evidence="1 2">GLDI4/2</strain>
    </source>
</reference>
<evidence type="ECO:0008006" key="3">
    <source>
        <dbReference type="Google" id="ProtNLM"/>
    </source>
</evidence>
<organism evidence="1 2">
    <name type="scientific">Alloscardovia theropitheci</name>
    <dbReference type="NCBI Taxonomy" id="2496842"/>
    <lineage>
        <taxon>Bacteria</taxon>
        <taxon>Bacillati</taxon>
        <taxon>Actinomycetota</taxon>
        <taxon>Actinomycetes</taxon>
        <taxon>Bifidobacteriales</taxon>
        <taxon>Bifidobacteriaceae</taxon>
        <taxon>Alloscardovia</taxon>
    </lineage>
</organism>
<dbReference type="AlphaFoldDB" id="A0A4R0QUP0"/>
<proteinExistence type="predicted"/>
<dbReference type="OrthoDB" id="3240581at2"/>
<protein>
    <recommendedName>
        <fullName evidence="3">XRE family transcriptional regulator</fullName>
    </recommendedName>
</protein>
<evidence type="ECO:0000313" key="2">
    <source>
        <dbReference type="Proteomes" id="UP000291289"/>
    </source>
</evidence>
<gene>
    <name evidence="1" type="ORF">EJ419_07210</name>
</gene>
<accession>A0A4R0QUP0</accession>
<dbReference type="EMBL" id="RXLP01000026">
    <property type="protein sequence ID" value="TCD53747.1"/>
    <property type="molecule type" value="Genomic_DNA"/>
</dbReference>
<name>A0A4R0QUP0_9BIFI</name>
<dbReference type="Proteomes" id="UP000291289">
    <property type="component" value="Unassembled WGS sequence"/>
</dbReference>
<dbReference type="RefSeq" id="WP_131285067.1">
    <property type="nucleotide sequence ID" value="NZ_RXLP01000026.1"/>
</dbReference>
<keyword evidence="2" id="KW-1185">Reference proteome</keyword>